<evidence type="ECO:0000256" key="1">
    <source>
        <dbReference type="SAM" id="SignalP"/>
    </source>
</evidence>
<dbReference type="Proteomes" id="UP000824091">
    <property type="component" value="Unassembled WGS sequence"/>
</dbReference>
<accession>A0A9D1L8V9</accession>
<dbReference type="PROSITE" id="PS51257">
    <property type="entry name" value="PROKAR_LIPOPROTEIN"/>
    <property type="match status" value="1"/>
</dbReference>
<evidence type="ECO:0000313" key="2">
    <source>
        <dbReference type="EMBL" id="HIU27577.1"/>
    </source>
</evidence>
<reference evidence="2" key="2">
    <citation type="journal article" date="2021" name="PeerJ">
        <title>Extensive microbial diversity within the chicken gut microbiome revealed by metagenomics and culture.</title>
        <authorList>
            <person name="Gilroy R."/>
            <person name="Ravi A."/>
            <person name="Getino M."/>
            <person name="Pursley I."/>
            <person name="Horton D.L."/>
            <person name="Alikhan N.F."/>
            <person name="Baker D."/>
            <person name="Gharbi K."/>
            <person name="Hall N."/>
            <person name="Watson M."/>
            <person name="Adriaenssens E.M."/>
            <person name="Foster-Nyarko E."/>
            <person name="Jarju S."/>
            <person name="Secka A."/>
            <person name="Antonio M."/>
            <person name="Oren A."/>
            <person name="Chaudhuri R.R."/>
            <person name="La Ragione R."/>
            <person name="Hildebrand F."/>
            <person name="Pallen M.J."/>
        </authorList>
    </citation>
    <scope>NUCLEOTIDE SEQUENCE</scope>
    <source>
        <strain evidence="2">11300</strain>
    </source>
</reference>
<keyword evidence="1" id="KW-0732">Signal</keyword>
<feature type="signal peptide" evidence="1">
    <location>
        <begin position="1"/>
        <end position="19"/>
    </location>
</feature>
<proteinExistence type="predicted"/>
<protein>
    <submittedName>
        <fullName evidence="2">Uncharacterized protein</fullName>
    </submittedName>
</protein>
<dbReference type="AlphaFoldDB" id="A0A9D1L8V9"/>
<reference evidence="2" key="1">
    <citation type="submission" date="2020-10" db="EMBL/GenBank/DDBJ databases">
        <authorList>
            <person name="Gilroy R."/>
        </authorList>
    </citation>
    <scope>NUCLEOTIDE SEQUENCE</scope>
    <source>
        <strain evidence="2">11300</strain>
    </source>
</reference>
<organism evidence="2 3">
    <name type="scientific">Candidatus Fimisoma avicola</name>
    <dbReference type="NCBI Taxonomy" id="2840826"/>
    <lineage>
        <taxon>Bacteria</taxon>
        <taxon>Bacillati</taxon>
        <taxon>Bacillota</taxon>
        <taxon>Clostridia</taxon>
        <taxon>Eubacteriales</taxon>
        <taxon>Candidatus Fimisoma</taxon>
    </lineage>
</organism>
<gene>
    <name evidence="2" type="ORF">IAD16_04300</name>
</gene>
<evidence type="ECO:0000313" key="3">
    <source>
        <dbReference type="Proteomes" id="UP000824091"/>
    </source>
</evidence>
<name>A0A9D1L8V9_9FIRM</name>
<sequence length="214" mass="23379">MLKKITASMVILAMIFALAGCSSDEERPALAAAAIPDNAQEGTYNGFTASYDSEKWIFDSSVLNVFAIYDRETAEAGNQGTRCDYITVVDGGEYAEELTEDDMATIEAQLENEGAEIISDELMDFEGSTVIFYESRIELTDTMIDLYLDSGRITEQQIEEYGGRDELKANGSSSQMGMAAVVDGHFVMVTGTYYADPSEILPAILVLIQTGQFD</sequence>
<feature type="chain" id="PRO_5039504946" evidence="1">
    <location>
        <begin position="20"/>
        <end position="214"/>
    </location>
</feature>
<dbReference type="EMBL" id="DVMO01000062">
    <property type="protein sequence ID" value="HIU27577.1"/>
    <property type="molecule type" value="Genomic_DNA"/>
</dbReference>
<comment type="caution">
    <text evidence="2">The sequence shown here is derived from an EMBL/GenBank/DDBJ whole genome shotgun (WGS) entry which is preliminary data.</text>
</comment>